<proteinExistence type="inferred from homology"/>
<dbReference type="NCBIfam" id="TIGR01460">
    <property type="entry name" value="HAD-SF-IIA"/>
    <property type="match status" value="1"/>
</dbReference>
<name>A0A0Q3U3V9_9BACI</name>
<accession>A0A0Q3U3V9</accession>
<dbReference type="Pfam" id="PF13344">
    <property type="entry name" value="Hydrolase_6"/>
    <property type="match status" value="1"/>
</dbReference>
<dbReference type="GO" id="GO:0005737">
    <property type="term" value="C:cytoplasm"/>
    <property type="evidence" value="ECO:0007669"/>
    <property type="project" value="TreeGrafter"/>
</dbReference>
<dbReference type="EMBL" id="LJIX01000006">
    <property type="protein sequence ID" value="KQL17722.1"/>
    <property type="molecule type" value="Genomic_DNA"/>
</dbReference>
<feature type="active site" description="Proton donor" evidence="2">
    <location>
        <position position="9"/>
    </location>
</feature>
<comment type="function">
    <text evidence="1">Catalyzes the dephosphorylation of 2-6 carbon acid sugars in vitro.</text>
</comment>
<evidence type="ECO:0000256" key="1">
    <source>
        <dbReference type="PIRNR" id="PIRNR000915"/>
    </source>
</evidence>
<feature type="binding site" evidence="4">
    <location>
        <position position="7"/>
    </location>
    <ligand>
        <name>Mg(2+)</name>
        <dbReference type="ChEBI" id="CHEBI:18420"/>
    </ligand>
</feature>
<dbReference type="STRING" id="1637975.AN957_03240"/>
<keyword evidence="5" id="KW-0378">Hydrolase</keyword>
<comment type="caution">
    <text evidence="5">The sequence shown here is derived from an EMBL/GenBank/DDBJ whole genome shotgun (WGS) entry which is preliminary data.</text>
</comment>
<protein>
    <recommendedName>
        <fullName evidence="1">Acid sugar phosphatase</fullName>
        <ecNumber evidence="1">3.1.3.-</ecNumber>
    </recommendedName>
</protein>
<dbReference type="InterPro" id="IPR023214">
    <property type="entry name" value="HAD_sf"/>
</dbReference>
<dbReference type="InterPro" id="IPR036412">
    <property type="entry name" value="HAD-like_sf"/>
</dbReference>
<reference evidence="5 6" key="1">
    <citation type="submission" date="2015-09" db="EMBL/GenBank/DDBJ databases">
        <title>Genome sequencing project for genomic taxonomy and phylogenomics of Bacillus-like bacteria.</title>
        <authorList>
            <person name="Liu B."/>
            <person name="Wang J."/>
            <person name="Zhu Y."/>
            <person name="Liu G."/>
            <person name="Chen Q."/>
            <person name="Chen Z."/>
            <person name="Lan J."/>
            <person name="Che J."/>
            <person name="Ge C."/>
            <person name="Shi H."/>
            <person name="Pan Z."/>
            <person name="Liu X."/>
        </authorList>
    </citation>
    <scope>NUCLEOTIDE SEQUENCE [LARGE SCALE GENOMIC DNA]</scope>
    <source>
        <strain evidence="5 6">FJAT-18043</strain>
    </source>
</reference>
<dbReference type="InterPro" id="IPR006357">
    <property type="entry name" value="HAD-SF_hydro_IIA"/>
</dbReference>
<dbReference type="Gene3D" id="3.40.50.1000">
    <property type="entry name" value="HAD superfamily/HAD-like"/>
    <property type="match status" value="2"/>
</dbReference>
<keyword evidence="1 4" id="KW-0460">Magnesium</keyword>
<evidence type="ECO:0000256" key="4">
    <source>
        <dbReference type="PIRSR" id="PIRSR000915-3"/>
    </source>
</evidence>
<feature type="binding site" evidence="4">
    <location>
        <position position="9"/>
    </location>
    <ligand>
        <name>Mg(2+)</name>
        <dbReference type="ChEBI" id="CHEBI:18420"/>
    </ligand>
</feature>
<comment type="cofactor">
    <cofactor evidence="4">
        <name>Mg(2+)</name>
        <dbReference type="ChEBI" id="CHEBI:18420"/>
    </cofactor>
    <text evidence="4">Divalent metal ions. Mg(2+) is the most effective.</text>
</comment>
<keyword evidence="1 4" id="KW-0479">Metal-binding</keyword>
<dbReference type="EC" id="3.1.3.-" evidence="1"/>
<evidence type="ECO:0000256" key="2">
    <source>
        <dbReference type="PIRSR" id="PIRSR000915-1"/>
    </source>
</evidence>
<comment type="similarity">
    <text evidence="1">Belongs to the HAD-like hydrolase superfamily. NagD family.</text>
</comment>
<evidence type="ECO:0000313" key="5">
    <source>
        <dbReference type="EMBL" id="KQL17722.1"/>
    </source>
</evidence>
<dbReference type="SUPFAM" id="SSF56784">
    <property type="entry name" value="HAD-like"/>
    <property type="match status" value="1"/>
</dbReference>
<dbReference type="Pfam" id="PF13242">
    <property type="entry name" value="Hydrolase_like"/>
    <property type="match status" value="1"/>
</dbReference>
<sequence length="257" mass="28777">MKGYVFDLDGTIYVDEHVIDGVPEAISRLKKRGDKVIFLTNKSISRRSDYVRKLNDLGIQVELEEVINSNYITALYLKSVLQPDEKVMCIGEEPLLDELREQGIQLSDKPNDVSYVVLGWDREFTYNKINNAYQAWKNGAKIIATNPDRTCPVQGGEIPDCAAMIGALEAVTGESVFQVTGKPSQLTAQYVLKEVLKMPVDQCFMIGDRLETDIKMGNEAGMSSVLVMTGITTKELLEDSIHKPKHILDSVKYIDQL</sequence>
<feature type="binding site" evidence="3">
    <location>
        <position position="182"/>
    </location>
    <ligand>
        <name>substrate</name>
    </ligand>
</feature>
<dbReference type="GO" id="GO:0016791">
    <property type="term" value="F:phosphatase activity"/>
    <property type="evidence" value="ECO:0007669"/>
    <property type="project" value="TreeGrafter"/>
</dbReference>
<dbReference type="RefSeq" id="WP_053478116.1">
    <property type="nucleotide sequence ID" value="NZ_CP041305.1"/>
</dbReference>
<evidence type="ECO:0000313" key="6">
    <source>
        <dbReference type="Proteomes" id="UP000050996"/>
    </source>
</evidence>
<keyword evidence="6" id="KW-1185">Reference proteome</keyword>
<dbReference type="AlphaFoldDB" id="A0A0Q3U3V9"/>
<dbReference type="PANTHER" id="PTHR19288:SF46">
    <property type="entry name" value="HALOACID DEHALOGENASE-LIKE HYDROLASE DOMAIN-CONTAINING PROTEIN 2"/>
    <property type="match status" value="1"/>
</dbReference>
<dbReference type="PIRSF" id="PIRSF000915">
    <property type="entry name" value="PGP-type_phosphatase"/>
    <property type="match status" value="1"/>
</dbReference>
<evidence type="ECO:0000256" key="3">
    <source>
        <dbReference type="PIRSR" id="PIRSR000915-2"/>
    </source>
</evidence>
<dbReference type="PATRIC" id="fig|1637975.4.peg.312"/>
<dbReference type="Proteomes" id="UP000050996">
    <property type="component" value="Unassembled WGS sequence"/>
</dbReference>
<gene>
    <name evidence="5" type="ORF">AN957_03240</name>
</gene>
<dbReference type="PANTHER" id="PTHR19288">
    <property type="entry name" value="4-NITROPHENYLPHOSPHATASE-RELATED"/>
    <property type="match status" value="1"/>
</dbReference>
<feature type="active site" description="Nucleophile" evidence="2">
    <location>
        <position position="7"/>
    </location>
</feature>
<feature type="binding site" evidence="4">
    <location>
        <position position="208"/>
    </location>
    <ligand>
        <name>Mg(2+)</name>
        <dbReference type="ChEBI" id="CHEBI:18420"/>
    </ligand>
</feature>
<dbReference type="GO" id="GO:0046872">
    <property type="term" value="F:metal ion binding"/>
    <property type="evidence" value="ECO:0007669"/>
    <property type="project" value="UniProtKB-KW"/>
</dbReference>
<organism evidence="5 6">
    <name type="scientific">Cytobacillus solani</name>
    <dbReference type="NCBI Taxonomy" id="1637975"/>
    <lineage>
        <taxon>Bacteria</taxon>
        <taxon>Bacillati</taxon>
        <taxon>Bacillota</taxon>
        <taxon>Bacilli</taxon>
        <taxon>Bacillales</taxon>
        <taxon>Bacillaceae</taxon>
        <taxon>Cytobacillus</taxon>
    </lineage>
</organism>